<dbReference type="Proteomes" id="UP000512182">
    <property type="component" value="Plasmid pRHBSTW-00177_2"/>
</dbReference>
<dbReference type="EMBL" id="CP056795">
    <property type="protein sequence ID" value="QLY99742.1"/>
    <property type="molecule type" value="Genomic_DNA"/>
</dbReference>
<gene>
    <name evidence="2" type="ORF">HV109_24645</name>
</gene>
<accession>A0A7H9NMU4</accession>
<keyword evidence="1" id="KW-1133">Transmembrane helix</keyword>
<protein>
    <submittedName>
        <fullName evidence="2">Uncharacterized protein</fullName>
    </submittedName>
</protein>
<name>A0A7H9NMU4_ECOLX</name>
<keyword evidence="1" id="KW-0812">Transmembrane</keyword>
<feature type="transmembrane region" description="Helical" evidence="1">
    <location>
        <begin position="29"/>
        <end position="47"/>
    </location>
</feature>
<evidence type="ECO:0000256" key="1">
    <source>
        <dbReference type="SAM" id="Phobius"/>
    </source>
</evidence>
<evidence type="ECO:0000313" key="3">
    <source>
        <dbReference type="Proteomes" id="UP000512182"/>
    </source>
</evidence>
<dbReference type="AlphaFoldDB" id="A0A7H9NMU4"/>
<geneLocation type="plasmid" evidence="3">
    <name>prhbstw-00177_2</name>
</geneLocation>
<organism evidence="2 3">
    <name type="scientific">Escherichia coli</name>
    <dbReference type="NCBI Taxonomy" id="562"/>
    <lineage>
        <taxon>Bacteria</taxon>
        <taxon>Pseudomonadati</taxon>
        <taxon>Pseudomonadota</taxon>
        <taxon>Gammaproteobacteria</taxon>
        <taxon>Enterobacterales</taxon>
        <taxon>Enterobacteriaceae</taxon>
        <taxon>Escherichia</taxon>
    </lineage>
</organism>
<proteinExistence type="predicted"/>
<keyword evidence="1" id="KW-0472">Membrane</keyword>
<reference evidence="2 3" key="1">
    <citation type="submission" date="2020-06" db="EMBL/GenBank/DDBJ databases">
        <title>REHAB project genomes.</title>
        <authorList>
            <person name="Shaw L.P."/>
        </authorList>
    </citation>
    <scope>NUCLEOTIDE SEQUENCE [LARGE SCALE GENOMIC DNA]</scope>
    <source>
        <strain evidence="2 3">RHBSTW-00177</strain>
        <plasmid evidence="3">prhbstw-00177_2</plasmid>
    </source>
</reference>
<keyword evidence="2" id="KW-0614">Plasmid</keyword>
<evidence type="ECO:0000313" key="2">
    <source>
        <dbReference type="EMBL" id="QLY99742.1"/>
    </source>
</evidence>
<feature type="transmembrane region" description="Helical" evidence="1">
    <location>
        <begin position="67"/>
        <end position="86"/>
    </location>
</feature>
<sequence>MNIKDIPISQDTGCGCNSKISDDLTFRRTLLFVTYSIIPVVFLYYFTPFLAEATINTVLSVGLDLKYSILFQHLLAWVIFWGAVTVQRDLYQGFRRMYFGVKSLINKKGQ</sequence>